<accession>A0ABS8VM97</accession>
<feature type="compositionally biased region" description="Acidic residues" evidence="1">
    <location>
        <begin position="184"/>
        <end position="194"/>
    </location>
</feature>
<proteinExistence type="predicted"/>
<dbReference type="EMBL" id="JACEIK010005366">
    <property type="protein sequence ID" value="MCE0481322.1"/>
    <property type="molecule type" value="Genomic_DNA"/>
</dbReference>
<feature type="region of interest" description="Disordered" evidence="1">
    <location>
        <begin position="1"/>
        <end position="34"/>
    </location>
</feature>
<keyword evidence="3" id="KW-1185">Reference proteome</keyword>
<protein>
    <submittedName>
        <fullName evidence="2">Uncharacterized protein</fullName>
    </submittedName>
</protein>
<organism evidence="2 3">
    <name type="scientific">Datura stramonium</name>
    <name type="common">Jimsonweed</name>
    <name type="synonym">Common thornapple</name>
    <dbReference type="NCBI Taxonomy" id="4076"/>
    <lineage>
        <taxon>Eukaryota</taxon>
        <taxon>Viridiplantae</taxon>
        <taxon>Streptophyta</taxon>
        <taxon>Embryophyta</taxon>
        <taxon>Tracheophyta</taxon>
        <taxon>Spermatophyta</taxon>
        <taxon>Magnoliopsida</taxon>
        <taxon>eudicotyledons</taxon>
        <taxon>Gunneridae</taxon>
        <taxon>Pentapetalae</taxon>
        <taxon>asterids</taxon>
        <taxon>lamiids</taxon>
        <taxon>Solanales</taxon>
        <taxon>Solanaceae</taxon>
        <taxon>Solanoideae</taxon>
        <taxon>Datureae</taxon>
        <taxon>Datura</taxon>
    </lineage>
</organism>
<feature type="compositionally biased region" description="Basic and acidic residues" evidence="1">
    <location>
        <begin position="23"/>
        <end position="33"/>
    </location>
</feature>
<dbReference type="Proteomes" id="UP000823775">
    <property type="component" value="Unassembled WGS sequence"/>
</dbReference>
<sequence>MAPKVNKWKGMASSSHRSKRVRRPSEEEHEDVRMTPPPLRRYRLHWVTKQEDRILTLDLGFVFDVPGDCNLNMEEEADYRPDYDPRGIEVTKKKEPEGINGLVLSVNERNVRIDNILSHLYGIQILQLRMNGLMEEQLQQLNIDYPLREHSRAFFNVCLGYEEPFDDDVAKKDEMARVESDLVCSDDNEEDSEMGEAAPAPTDDEE</sequence>
<evidence type="ECO:0000256" key="1">
    <source>
        <dbReference type="SAM" id="MobiDB-lite"/>
    </source>
</evidence>
<feature type="region of interest" description="Disordered" evidence="1">
    <location>
        <begin position="179"/>
        <end position="206"/>
    </location>
</feature>
<evidence type="ECO:0000313" key="2">
    <source>
        <dbReference type="EMBL" id="MCE0481322.1"/>
    </source>
</evidence>
<comment type="caution">
    <text evidence="2">The sequence shown here is derived from an EMBL/GenBank/DDBJ whole genome shotgun (WGS) entry which is preliminary data.</text>
</comment>
<reference evidence="2 3" key="1">
    <citation type="journal article" date="2021" name="BMC Genomics">
        <title>Datura genome reveals duplications of psychoactive alkaloid biosynthetic genes and high mutation rate following tissue culture.</title>
        <authorList>
            <person name="Rajewski A."/>
            <person name="Carter-House D."/>
            <person name="Stajich J."/>
            <person name="Litt A."/>
        </authorList>
    </citation>
    <scope>NUCLEOTIDE SEQUENCE [LARGE SCALE GENOMIC DNA]</scope>
    <source>
        <strain evidence="2">AR-01</strain>
    </source>
</reference>
<gene>
    <name evidence="2" type="ORF">HAX54_039001</name>
</gene>
<evidence type="ECO:0000313" key="3">
    <source>
        <dbReference type="Proteomes" id="UP000823775"/>
    </source>
</evidence>
<name>A0ABS8VM97_DATST</name>